<feature type="region of interest" description="Disordered" evidence="1">
    <location>
        <begin position="1"/>
        <end position="27"/>
    </location>
</feature>
<accession>A0AAN9FUA3</accession>
<gene>
    <name evidence="2" type="ORF">RJT34_24518</name>
</gene>
<feature type="compositionally biased region" description="Polar residues" evidence="1">
    <location>
        <begin position="116"/>
        <end position="140"/>
    </location>
</feature>
<name>A0AAN9FUA3_CLITE</name>
<feature type="region of interest" description="Disordered" evidence="1">
    <location>
        <begin position="111"/>
        <end position="144"/>
    </location>
</feature>
<evidence type="ECO:0000256" key="1">
    <source>
        <dbReference type="SAM" id="MobiDB-lite"/>
    </source>
</evidence>
<dbReference type="EMBL" id="JAYKXN010000006">
    <property type="protein sequence ID" value="KAK7279465.1"/>
    <property type="molecule type" value="Genomic_DNA"/>
</dbReference>
<keyword evidence="3" id="KW-1185">Reference proteome</keyword>
<reference evidence="2 3" key="1">
    <citation type="submission" date="2024-01" db="EMBL/GenBank/DDBJ databases">
        <title>The genomes of 5 underutilized Papilionoideae crops provide insights into root nodulation and disease resistance.</title>
        <authorList>
            <person name="Yuan L."/>
        </authorList>
    </citation>
    <scope>NUCLEOTIDE SEQUENCE [LARGE SCALE GENOMIC DNA]</scope>
    <source>
        <strain evidence="2">LY-2023</strain>
        <tissue evidence="2">Leaf</tissue>
    </source>
</reference>
<evidence type="ECO:0000313" key="3">
    <source>
        <dbReference type="Proteomes" id="UP001359559"/>
    </source>
</evidence>
<dbReference type="AlphaFoldDB" id="A0AAN9FUA3"/>
<comment type="caution">
    <text evidence="2">The sequence shown here is derived from an EMBL/GenBank/DDBJ whole genome shotgun (WGS) entry which is preliminary data.</text>
</comment>
<proteinExistence type="predicted"/>
<protein>
    <submittedName>
        <fullName evidence="2">Uncharacterized protein</fullName>
    </submittedName>
</protein>
<sequence length="686" mass="78578">MKKRKNAEIDSNDPLPSALAVPDKGDPKTSEYAFFKKLKKDASFRFRSHPLDNDSSVSSSMNHESSHYFREKTGDVRVASKTHNSSRIIQDVTTVRTDSFLSPFAGVARSKPGLHSITNPKNSQDYSDNFKSQHTSSHEGNQCGDGKIFSIKRQKLRQFAAGALFSDTEKLCSKGHIVVSMLLSRLFPMSIEENKYEDPNPGKVVNATRNGLPNSRESDHQFKEHYRIPNEKFPELESSPYFSDHALSPMFLRSYERITPYTEFPANLSHNFQPLCCITEPECKFSATPSFSAAAKSDVSLGSLFNKAANATRHGLLGSWELDVQFAEHYQIPKRKLLELESNSNLSDHLLSPMFLRSVEIITPPVDFPTFPHKLQPLLSRTETESKFGGSFIDKTDLTRGLLCNEQKHEILTLNHFKELGKLKREPIPLLLDKDFDYTTDDTKLPITFKHTKPVMLPELSMLGHGEEHILNNTLDEYHFSPSSSPLDKPQDFNSILDSGFFRYQEFKFEKYVSEDVDMNFSHTALSLSRNKHYFKLSENSMNDPTSRVQDRMYFSPYQHWVKRTVSNDYHLPPDLEAWVSSSQDECQNSLPLTGSHLNYQNSSSRTLQLPKMEKMSSPFHIGDKYNPETDGGNHGELLYHFREGMVEIYNNSFLRMSMQRDMDAQFFLDDNDYVNEQEQTQKLLL</sequence>
<organism evidence="2 3">
    <name type="scientific">Clitoria ternatea</name>
    <name type="common">Butterfly pea</name>
    <dbReference type="NCBI Taxonomy" id="43366"/>
    <lineage>
        <taxon>Eukaryota</taxon>
        <taxon>Viridiplantae</taxon>
        <taxon>Streptophyta</taxon>
        <taxon>Embryophyta</taxon>
        <taxon>Tracheophyta</taxon>
        <taxon>Spermatophyta</taxon>
        <taxon>Magnoliopsida</taxon>
        <taxon>eudicotyledons</taxon>
        <taxon>Gunneridae</taxon>
        <taxon>Pentapetalae</taxon>
        <taxon>rosids</taxon>
        <taxon>fabids</taxon>
        <taxon>Fabales</taxon>
        <taxon>Fabaceae</taxon>
        <taxon>Papilionoideae</taxon>
        <taxon>50 kb inversion clade</taxon>
        <taxon>NPAAA clade</taxon>
        <taxon>indigoferoid/millettioid clade</taxon>
        <taxon>Phaseoleae</taxon>
        <taxon>Clitoria</taxon>
    </lineage>
</organism>
<evidence type="ECO:0000313" key="2">
    <source>
        <dbReference type="EMBL" id="KAK7279465.1"/>
    </source>
</evidence>
<dbReference type="Proteomes" id="UP001359559">
    <property type="component" value="Unassembled WGS sequence"/>
</dbReference>